<dbReference type="EMBL" id="BMAV01016047">
    <property type="protein sequence ID" value="GFY66443.1"/>
    <property type="molecule type" value="Genomic_DNA"/>
</dbReference>
<evidence type="ECO:0000313" key="2">
    <source>
        <dbReference type="Proteomes" id="UP000886998"/>
    </source>
</evidence>
<accession>A0A8X6Y679</accession>
<protein>
    <submittedName>
        <fullName evidence="1">Uncharacterized protein</fullName>
    </submittedName>
</protein>
<evidence type="ECO:0000313" key="1">
    <source>
        <dbReference type="EMBL" id="GFY66443.1"/>
    </source>
</evidence>
<comment type="caution">
    <text evidence="1">The sequence shown here is derived from an EMBL/GenBank/DDBJ whole genome shotgun (WGS) entry which is preliminary data.</text>
</comment>
<gene>
    <name evidence="1" type="ORF">TNIN_237931</name>
</gene>
<reference evidence="1" key="1">
    <citation type="submission" date="2020-08" db="EMBL/GenBank/DDBJ databases">
        <title>Multicomponent nature underlies the extraordinary mechanical properties of spider dragline silk.</title>
        <authorList>
            <person name="Kono N."/>
            <person name="Nakamura H."/>
            <person name="Mori M."/>
            <person name="Yoshida Y."/>
            <person name="Ohtoshi R."/>
            <person name="Malay A.D."/>
            <person name="Moran D.A.P."/>
            <person name="Tomita M."/>
            <person name="Numata K."/>
            <person name="Arakawa K."/>
        </authorList>
    </citation>
    <scope>NUCLEOTIDE SEQUENCE</scope>
</reference>
<dbReference type="Proteomes" id="UP000886998">
    <property type="component" value="Unassembled WGS sequence"/>
</dbReference>
<sequence>MEIKNSSGTGENSTMQNYIWCERNDFLFSNIRFKPLRRVFVKDSEHENQSRDLNMQETLRSVSQLDIFMKSMMQNHDLSRDHIEFVSSRISQQDGPTQVREINDLIEKFETMASELCELTIKFQNAIAGMKEKVQNWKWE</sequence>
<name>A0A8X6Y679_9ARAC</name>
<keyword evidence="2" id="KW-1185">Reference proteome</keyword>
<dbReference type="AlphaFoldDB" id="A0A8X6Y679"/>
<proteinExistence type="predicted"/>
<organism evidence="1 2">
    <name type="scientific">Trichonephila inaurata madagascariensis</name>
    <dbReference type="NCBI Taxonomy" id="2747483"/>
    <lineage>
        <taxon>Eukaryota</taxon>
        <taxon>Metazoa</taxon>
        <taxon>Ecdysozoa</taxon>
        <taxon>Arthropoda</taxon>
        <taxon>Chelicerata</taxon>
        <taxon>Arachnida</taxon>
        <taxon>Araneae</taxon>
        <taxon>Araneomorphae</taxon>
        <taxon>Entelegynae</taxon>
        <taxon>Araneoidea</taxon>
        <taxon>Nephilidae</taxon>
        <taxon>Trichonephila</taxon>
        <taxon>Trichonephila inaurata</taxon>
    </lineage>
</organism>